<evidence type="ECO:0000256" key="1">
    <source>
        <dbReference type="SAM" id="MobiDB-lite"/>
    </source>
</evidence>
<dbReference type="RefSeq" id="WP_185297407.1">
    <property type="nucleotide sequence ID" value="NZ_CP045702.1"/>
</dbReference>
<dbReference type="PROSITE" id="PS51257">
    <property type="entry name" value="PROKAR_LIPOPROTEIN"/>
    <property type="match status" value="1"/>
</dbReference>
<sequence>MGRANSAVGVLLVAVLLAGVSGCGQESGVNGAVTSSGTDPKQTVSDEQGRLTSGAPSAKVLDLHRLNVPPGAQDVYSLISDGWSSYSLCLTFRLPKTDMEMFLDGIGVPRSEMRKGFYVEDADEAGWSSRPGRTYLEGSSDGTSEPGPSPTYTVSVDVTNDSAYTVYLRSVVVPS</sequence>
<keyword evidence="3" id="KW-1185">Reference proteome</keyword>
<evidence type="ECO:0000313" key="2">
    <source>
        <dbReference type="EMBL" id="QNE73840.1"/>
    </source>
</evidence>
<proteinExistence type="predicted"/>
<name>A0A7G7BES5_9ACTN</name>
<organism evidence="2 3">
    <name type="scientific">Streptomyces finlayi</name>
    <dbReference type="NCBI Taxonomy" id="67296"/>
    <lineage>
        <taxon>Bacteria</taxon>
        <taxon>Bacillati</taxon>
        <taxon>Actinomycetota</taxon>
        <taxon>Actinomycetes</taxon>
        <taxon>Kitasatosporales</taxon>
        <taxon>Streptomycetaceae</taxon>
        <taxon>Streptomyces</taxon>
    </lineage>
</organism>
<dbReference type="AlphaFoldDB" id="A0A7G7BES5"/>
<dbReference type="EMBL" id="CP045702">
    <property type="protein sequence ID" value="QNE73840.1"/>
    <property type="molecule type" value="Genomic_DNA"/>
</dbReference>
<dbReference type="Proteomes" id="UP000515307">
    <property type="component" value="Chromosome"/>
</dbReference>
<evidence type="ECO:0000313" key="3">
    <source>
        <dbReference type="Proteomes" id="UP000515307"/>
    </source>
</evidence>
<accession>A0A7G7BES5</accession>
<dbReference type="KEGG" id="sfiy:F0344_03785"/>
<feature type="region of interest" description="Disordered" evidence="1">
    <location>
        <begin position="128"/>
        <end position="155"/>
    </location>
</feature>
<gene>
    <name evidence="2" type="ORF">F0344_03785</name>
</gene>
<reference evidence="3" key="1">
    <citation type="submission" date="2019-10" db="EMBL/GenBank/DDBJ databases">
        <title>Antimicrobial potential of Antarctic Bacteria.</title>
        <authorList>
            <person name="Benaud N."/>
            <person name="Edwards R.J."/>
            <person name="Ferrari B.C."/>
        </authorList>
    </citation>
    <scope>NUCLEOTIDE SEQUENCE [LARGE SCALE GENOMIC DNA]</scope>
    <source>
        <strain evidence="3">NBSH44</strain>
    </source>
</reference>
<protein>
    <recommendedName>
        <fullName evidence="4">Lipoprotein</fullName>
    </recommendedName>
</protein>
<feature type="compositionally biased region" description="Polar residues" evidence="1">
    <location>
        <begin position="32"/>
        <end position="54"/>
    </location>
</feature>
<feature type="region of interest" description="Disordered" evidence="1">
    <location>
        <begin position="30"/>
        <end position="54"/>
    </location>
</feature>
<evidence type="ECO:0008006" key="4">
    <source>
        <dbReference type="Google" id="ProtNLM"/>
    </source>
</evidence>